<dbReference type="Proteomes" id="UP000805649">
    <property type="component" value="Unassembled WGS sequence"/>
</dbReference>
<comment type="caution">
    <text evidence="1">The sequence shown here is derived from an EMBL/GenBank/DDBJ whole genome shotgun (WGS) entry which is preliminary data.</text>
</comment>
<proteinExistence type="predicted"/>
<accession>A0ACC3ZH27</accession>
<organism evidence="1 2">
    <name type="scientific">Colletotrichum truncatum</name>
    <name type="common">Anthracnose fungus</name>
    <name type="synonym">Colletotrichum capsici</name>
    <dbReference type="NCBI Taxonomy" id="5467"/>
    <lineage>
        <taxon>Eukaryota</taxon>
        <taxon>Fungi</taxon>
        <taxon>Dikarya</taxon>
        <taxon>Ascomycota</taxon>
        <taxon>Pezizomycotina</taxon>
        <taxon>Sordariomycetes</taxon>
        <taxon>Hypocreomycetidae</taxon>
        <taxon>Glomerellales</taxon>
        <taxon>Glomerellaceae</taxon>
        <taxon>Colletotrichum</taxon>
        <taxon>Colletotrichum truncatum species complex</taxon>
    </lineage>
</organism>
<dbReference type="EMBL" id="VUJX02000001">
    <property type="protein sequence ID" value="KAL0943237.1"/>
    <property type="molecule type" value="Genomic_DNA"/>
</dbReference>
<evidence type="ECO:0000313" key="1">
    <source>
        <dbReference type="EMBL" id="KAL0943237.1"/>
    </source>
</evidence>
<gene>
    <name evidence="1" type="ORF">CTRU02_201123</name>
</gene>
<name>A0ACC3ZH27_COLTU</name>
<sequence>MKKQLISFLICVTSGVTSALYLAEDPKFPYRKPDKTANRSPCPVLNALANHGYLPREGTGITMDQLKGAFTMAFNLDESVTVAVSKLGFTTSTTGNPNTLNLKDLSKHNVMEHDGSLSRADSVTGDANSFNEQIWKTVKARFTGQTIDTKTMALARRERLVAAMAANPKFNLTSIQVRASAEESAFILGVLAGNFQNPQAPTQYMTIMFEEERIPFNEGFKTSPNKIFAEQIVSLATDLLRNTPPMC</sequence>
<evidence type="ECO:0000313" key="2">
    <source>
        <dbReference type="Proteomes" id="UP000805649"/>
    </source>
</evidence>
<protein>
    <submittedName>
        <fullName evidence="1">Chloroperoxidase-like protein</fullName>
    </submittedName>
</protein>
<keyword evidence="2" id="KW-1185">Reference proteome</keyword>
<reference evidence="1 2" key="1">
    <citation type="journal article" date="2020" name="Phytopathology">
        <title>Genome Sequence Resources of Colletotrichum truncatum, C. plurivorum, C. musicola, and C. sojae: Four Species Pathogenic to Soybean (Glycine max).</title>
        <authorList>
            <person name="Rogerio F."/>
            <person name="Boufleur T.R."/>
            <person name="Ciampi-Guillardi M."/>
            <person name="Sukno S.A."/>
            <person name="Thon M.R."/>
            <person name="Massola Junior N.S."/>
            <person name="Baroncelli R."/>
        </authorList>
    </citation>
    <scope>NUCLEOTIDE SEQUENCE [LARGE SCALE GENOMIC DNA]</scope>
    <source>
        <strain evidence="1 2">CMES1059</strain>
    </source>
</reference>